<keyword evidence="3" id="KW-1185">Reference proteome</keyword>
<evidence type="ECO:0000313" key="2">
    <source>
        <dbReference type="EMBL" id="KAK6776221.1"/>
    </source>
</evidence>
<dbReference type="InterPro" id="IPR002156">
    <property type="entry name" value="RNaseH_domain"/>
</dbReference>
<evidence type="ECO:0000313" key="3">
    <source>
        <dbReference type="Proteomes" id="UP001371456"/>
    </source>
</evidence>
<dbReference type="AlphaFoldDB" id="A0AAN8T0E1"/>
<dbReference type="InterPro" id="IPR044730">
    <property type="entry name" value="RNase_H-like_dom_plant"/>
</dbReference>
<dbReference type="Pfam" id="PF13456">
    <property type="entry name" value="RVT_3"/>
    <property type="match status" value="1"/>
</dbReference>
<sequence length="136" mass="16006">MMEIKCDGRCKDAYCGEGGVIRDHRGHLIFAYSLNLGQGTNNLEEAKTLLYEVEWCVRNEYDYILAESESKLFVDCVNYINFIPWRIHDEVKQLKAHMETTSFILSHYYIEANKVADLLTSLSYNMDRWEMTNFRT</sequence>
<dbReference type="PANTHER" id="PTHR47723:SF14">
    <property type="entry name" value="RNASE H TYPE-1 DOMAIN-CONTAINING PROTEIN"/>
    <property type="match status" value="1"/>
</dbReference>
<feature type="domain" description="RNase H type-1" evidence="1">
    <location>
        <begin position="6"/>
        <end position="120"/>
    </location>
</feature>
<proteinExistence type="predicted"/>
<dbReference type="EMBL" id="JBANQN010000011">
    <property type="protein sequence ID" value="KAK6776221.1"/>
    <property type="molecule type" value="Genomic_DNA"/>
</dbReference>
<protein>
    <recommendedName>
        <fullName evidence="1">RNase H type-1 domain-containing protein</fullName>
    </recommendedName>
</protein>
<dbReference type="SUPFAM" id="SSF53098">
    <property type="entry name" value="Ribonuclease H-like"/>
    <property type="match status" value="1"/>
</dbReference>
<dbReference type="GO" id="GO:0004523">
    <property type="term" value="F:RNA-DNA hybrid ribonuclease activity"/>
    <property type="evidence" value="ECO:0007669"/>
    <property type="project" value="InterPro"/>
</dbReference>
<comment type="caution">
    <text evidence="2">The sequence shown here is derived from an EMBL/GenBank/DDBJ whole genome shotgun (WGS) entry which is preliminary data.</text>
</comment>
<dbReference type="InterPro" id="IPR053151">
    <property type="entry name" value="RNase_H-like"/>
</dbReference>
<gene>
    <name evidence="2" type="ORF">RDI58_027222</name>
</gene>
<dbReference type="InterPro" id="IPR012337">
    <property type="entry name" value="RNaseH-like_sf"/>
</dbReference>
<dbReference type="Proteomes" id="UP001371456">
    <property type="component" value="Unassembled WGS sequence"/>
</dbReference>
<dbReference type="Gene3D" id="3.30.420.10">
    <property type="entry name" value="Ribonuclease H-like superfamily/Ribonuclease H"/>
    <property type="match status" value="1"/>
</dbReference>
<name>A0AAN8T0E1_SOLBU</name>
<dbReference type="CDD" id="cd06222">
    <property type="entry name" value="RNase_H_like"/>
    <property type="match status" value="1"/>
</dbReference>
<dbReference type="GO" id="GO:0003676">
    <property type="term" value="F:nucleic acid binding"/>
    <property type="evidence" value="ECO:0007669"/>
    <property type="project" value="InterPro"/>
</dbReference>
<organism evidence="2 3">
    <name type="scientific">Solanum bulbocastanum</name>
    <name type="common">Wild potato</name>
    <dbReference type="NCBI Taxonomy" id="147425"/>
    <lineage>
        <taxon>Eukaryota</taxon>
        <taxon>Viridiplantae</taxon>
        <taxon>Streptophyta</taxon>
        <taxon>Embryophyta</taxon>
        <taxon>Tracheophyta</taxon>
        <taxon>Spermatophyta</taxon>
        <taxon>Magnoliopsida</taxon>
        <taxon>eudicotyledons</taxon>
        <taxon>Gunneridae</taxon>
        <taxon>Pentapetalae</taxon>
        <taxon>asterids</taxon>
        <taxon>lamiids</taxon>
        <taxon>Solanales</taxon>
        <taxon>Solanaceae</taxon>
        <taxon>Solanoideae</taxon>
        <taxon>Solaneae</taxon>
        <taxon>Solanum</taxon>
    </lineage>
</organism>
<evidence type="ECO:0000259" key="1">
    <source>
        <dbReference type="Pfam" id="PF13456"/>
    </source>
</evidence>
<dbReference type="PANTHER" id="PTHR47723">
    <property type="entry name" value="OS05G0353850 PROTEIN"/>
    <property type="match status" value="1"/>
</dbReference>
<dbReference type="InterPro" id="IPR036397">
    <property type="entry name" value="RNaseH_sf"/>
</dbReference>
<accession>A0AAN8T0E1</accession>
<reference evidence="2 3" key="1">
    <citation type="submission" date="2024-02" db="EMBL/GenBank/DDBJ databases">
        <title>de novo genome assembly of Solanum bulbocastanum strain 11H21.</title>
        <authorList>
            <person name="Hosaka A.J."/>
        </authorList>
    </citation>
    <scope>NUCLEOTIDE SEQUENCE [LARGE SCALE GENOMIC DNA]</scope>
    <source>
        <tissue evidence="2">Young leaves</tissue>
    </source>
</reference>